<dbReference type="GO" id="GO:0031146">
    <property type="term" value="P:SCF-dependent proteasomal ubiquitin-dependent protein catabolic process"/>
    <property type="evidence" value="ECO:0007669"/>
    <property type="project" value="TreeGrafter"/>
</dbReference>
<keyword evidence="3" id="KW-1185">Reference proteome</keyword>
<protein>
    <recommendedName>
        <fullName evidence="4">F-box domain-containing protein</fullName>
    </recommendedName>
</protein>
<dbReference type="PANTHER" id="PTHR13318:SF190">
    <property type="entry name" value="PARTNER OF PAIRED, ISOFORM B"/>
    <property type="match status" value="1"/>
</dbReference>
<evidence type="ECO:0000313" key="3">
    <source>
        <dbReference type="Proteomes" id="UP000313359"/>
    </source>
</evidence>
<gene>
    <name evidence="2" type="ORF">L227DRAFT_196640</name>
</gene>
<evidence type="ECO:0000313" key="2">
    <source>
        <dbReference type="EMBL" id="RPD58102.1"/>
    </source>
</evidence>
<feature type="compositionally biased region" description="Polar residues" evidence="1">
    <location>
        <begin position="500"/>
        <end position="509"/>
    </location>
</feature>
<dbReference type="EMBL" id="ML122277">
    <property type="protein sequence ID" value="RPD58102.1"/>
    <property type="molecule type" value="Genomic_DNA"/>
</dbReference>
<feature type="region of interest" description="Disordered" evidence="1">
    <location>
        <begin position="486"/>
        <end position="509"/>
    </location>
</feature>
<organism evidence="2 3">
    <name type="scientific">Lentinus tigrinus ALCF2SS1-6</name>
    <dbReference type="NCBI Taxonomy" id="1328759"/>
    <lineage>
        <taxon>Eukaryota</taxon>
        <taxon>Fungi</taxon>
        <taxon>Dikarya</taxon>
        <taxon>Basidiomycota</taxon>
        <taxon>Agaricomycotina</taxon>
        <taxon>Agaricomycetes</taxon>
        <taxon>Polyporales</taxon>
        <taxon>Polyporaceae</taxon>
        <taxon>Lentinus</taxon>
    </lineage>
</organism>
<dbReference type="GO" id="GO:0019005">
    <property type="term" value="C:SCF ubiquitin ligase complex"/>
    <property type="evidence" value="ECO:0007669"/>
    <property type="project" value="TreeGrafter"/>
</dbReference>
<sequence>MASDWSRFHYYARRIKELGYCRFEFADREKLNDELPSKLGRRRYVEWDVIDKLCLSRRQTLFPNLTKLRWDDCPCSFRRLLPIFFGSHLTCLSLGPNSTCVADCGPLSLACQLSAIVDLCPNLTQLETFSPQPDAVVEAAVGFALRCPRLESFIVTTEQSWYPEFLQYLAERPHLRKVRLRINAEDAHNLQSLYHATTHPPFSSLQSLYLVCPALSSCIELLQIMGSCRLFTLDITVEQWPLPPDLAEFSTVLRQHCSLSSLHVLEIMTPLQETWHPTQESFLEIEDIEPLLDFHCMRRFILWSPFIVVFDNDDITRISLAWPRLVTLYIGEYGFATNSDITWAGLAHLLHNCPQLERLHISLDATSTDVGVVTSLPGFRPNTSLRYLGAQDSVLGDVELFAESLFAIAPLCFIIDGYAFECEDIQAPMDPIAFYGQVETVLWEMRRTRLRDQFAFLDKYVATEADLMNDFGNTRLPFPYMRTGPQHANIRLDPRDRPPLNTSSSRSAM</sequence>
<dbReference type="Proteomes" id="UP000313359">
    <property type="component" value="Unassembled WGS sequence"/>
</dbReference>
<dbReference type="PANTHER" id="PTHR13318">
    <property type="entry name" value="PARTNER OF PAIRED, ISOFORM B-RELATED"/>
    <property type="match status" value="1"/>
</dbReference>
<dbReference type="OrthoDB" id="2746915at2759"/>
<accession>A0A5C2S3N2</accession>
<dbReference type="AlphaFoldDB" id="A0A5C2S3N2"/>
<evidence type="ECO:0008006" key="4">
    <source>
        <dbReference type="Google" id="ProtNLM"/>
    </source>
</evidence>
<name>A0A5C2S3N2_9APHY</name>
<dbReference type="STRING" id="1328759.A0A5C2S3N2"/>
<dbReference type="InterPro" id="IPR032675">
    <property type="entry name" value="LRR_dom_sf"/>
</dbReference>
<proteinExistence type="predicted"/>
<reference evidence="2" key="1">
    <citation type="journal article" date="2018" name="Genome Biol. Evol.">
        <title>Genomics and development of Lentinus tigrinus, a white-rot wood-decaying mushroom with dimorphic fruiting bodies.</title>
        <authorList>
            <person name="Wu B."/>
            <person name="Xu Z."/>
            <person name="Knudson A."/>
            <person name="Carlson A."/>
            <person name="Chen N."/>
            <person name="Kovaka S."/>
            <person name="LaButti K."/>
            <person name="Lipzen A."/>
            <person name="Pennachio C."/>
            <person name="Riley R."/>
            <person name="Schakwitz W."/>
            <person name="Umezawa K."/>
            <person name="Ohm R.A."/>
            <person name="Grigoriev I.V."/>
            <person name="Nagy L.G."/>
            <person name="Gibbons J."/>
            <person name="Hibbett D."/>
        </authorList>
    </citation>
    <scope>NUCLEOTIDE SEQUENCE [LARGE SCALE GENOMIC DNA]</scope>
    <source>
        <strain evidence="2">ALCF2SS1-6</strain>
    </source>
</reference>
<dbReference type="SUPFAM" id="SSF52047">
    <property type="entry name" value="RNI-like"/>
    <property type="match status" value="1"/>
</dbReference>
<dbReference type="Gene3D" id="3.80.10.10">
    <property type="entry name" value="Ribonuclease Inhibitor"/>
    <property type="match status" value="1"/>
</dbReference>
<evidence type="ECO:0000256" key="1">
    <source>
        <dbReference type="SAM" id="MobiDB-lite"/>
    </source>
</evidence>